<evidence type="ECO:0000313" key="2">
    <source>
        <dbReference type="Proteomes" id="UP001066276"/>
    </source>
</evidence>
<reference evidence="1" key="1">
    <citation type="journal article" date="2022" name="bioRxiv">
        <title>Sequencing and chromosome-scale assembly of the giantPleurodeles waltlgenome.</title>
        <authorList>
            <person name="Brown T."/>
            <person name="Elewa A."/>
            <person name="Iarovenko S."/>
            <person name="Subramanian E."/>
            <person name="Araus A.J."/>
            <person name="Petzold A."/>
            <person name="Susuki M."/>
            <person name="Suzuki K.-i.T."/>
            <person name="Hayashi T."/>
            <person name="Toyoda A."/>
            <person name="Oliveira C."/>
            <person name="Osipova E."/>
            <person name="Leigh N.D."/>
            <person name="Simon A."/>
            <person name="Yun M.H."/>
        </authorList>
    </citation>
    <scope>NUCLEOTIDE SEQUENCE</scope>
    <source>
        <strain evidence="1">20211129_DDA</strain>
        <tissue evidence="1">Liver</tissue>
    </source>
</reference>
<proteinExistence type="predicted"/>
<protein>
    <submittedName>
        <fullName evidence="1">Uncharacterized protein</fullName>
    </submittedName>
</protein>
<organism evidence="1 2">
    <name type="scientific">Pleurodeles waltl</name>
    <name type="common">Iberian ribbed newt</name>
    <dbReference type="NCBI Taxonomy" id="8319"/>
    <lineage>
        <taxon>Eukaryota</taxon>
        <taxon>Metazoa</taxon>
        <taxon>Chordata</taxon>
        <taxon>Craniata</taxon>
        <taxon>Vertebrata</taxon>
        <taxon>Euteleostomi</taxon>
        <taxon>Amphibia</taxon>
        <taxon>Batrachia</taxon>
        <taxon>Caudata</taxon>
        <taxon>Salamandroidea</taxon>
        <taxon>Salamandridae</taxon>
        <taxon>Pleurodelinae</taxon>
        <taxon>Pleurodeles</taxon>
    </lineage>
</organism>
<gene>
    <name evidence="1" type="ORF">NDU88_001813</name>
</gene>
<keyword evidence="2" id="KW-1185">Reference proteome</keyword>
<dbReference type="AlphaFoldDB" id="A0AAV7T0A9"/>
<comment type="caution">
    <text evidence="1">The sequence shown here is derived from an EMBL/GenBank/DDBJ whole genome shotgun (WGS) entry which is preliminary data.</text>
</comment>
<name>A0AAV7T0A9_PLEWA</name>
<sequence>MGVPRCTKKISSLYGKKDNSVDTHNEFAGFTEIEDEVDEYVLDPQELLDNNFLDEDLDQPSISQKKTIRDPVVTLLTCCGLV</sequence>
<dbReference type="Proteomes" id="UP001066276">
    <property type="component" value="Chromosome 4_1"/>
</dbReference>
<accession>A0AAV7T0A9</accession>
<dbReference type="EMBL" id="JANPWB010000007">
    <property type="protein sequence ID" value="KAJ1169927.1"/>
    <property type="molecule type" value="Genomic_DNA"/>
</dbReference>
<evidence type="ECO:0000313" key="1">
    <source>
        <dbReference type="EMBL" id="KAJ1169927.1"/>
    </source>
</evidence>